<keyword evidence="7" id="KW-1185">Reference proteome</keyword>
<feature type="domain" description="ATP-grasp" evidence="5">
    <location>
        <begin position="120"/>
        <end position="328"/>
    </location>
</feature>
<dbReference type="PANTHER" id="PTHR43585:SF2">
    <property type="entry name" value="ATP-GRASP ENZYME FSQD"/>
    <property type="match status" value="1"/>
</dbReference>
<dbReference type="Gene3D" id="3.30.470.20">
    <property type="entry name" value="ATP-grasp fold, B domain"/>
    <property type="match status" value="1"/>
</dbReference>
<comment type="caution">
    <text evidence="6">The sequence shown here is derived from an EMBL/GenBank/DDBJ whole genome shotgun (WGS) entry which is preliminary data.</text>
</comment>
<dbReference type="PROSITE" id="PS50975">
    <property type="entry name" value="ATP_GRASP"/>
    <property type="match status" value="1"/>
</dbReference>
<dbReference type="PANTHER" id="PTHR43585">
    <property type="entry name" value="FUMIPYRROLE BIOSYNTHESIS PROTEIN C"/>
    <property type="match status" value="1"/>
</dbReference>
<evidence type="ECO:0000256" key="2">
    <source>
        <dbReference type="ARBA" id="ARBA00022741"/>
    </source>
</evidence>
<evidence type="ECO:0000256" key="3">
    <source>
        <dbReference type="ARBA" id="ARBA00022840"/>
    </source>
</evidence>
<protein>
    <submittedName>
        <fullName evidence="6">ATP-grasp domain-containing protein</fullName>
    </submittedName>
</protein>
<name>A0ABV9WJP0_9ACTN</name>
<dbReference type="InterPro" id="IPR011761">
    <property type="entry name" value="ATP-grasp"/>
</dbReference>
<dbReference type="InterPro" id="IPR052032">
    <property type="entry name" value="ATP-dep_AA_Ligase"/>
</dbReference>
<reference evidence="7" key="1">
    <citation type="journal article" date="2019" name="Int. J. Syst. Evol. Microbiol.">
        <title>The Global Catalogue of Microorganisms (GCM) 10K type strain sequencing project: providing services to taxonomists for standard genome sequencing and annotation.</title>
        <authorList>
            <consortium name="The Broad Institute Genomics Platform"/>
            <consortium name="The Broad Institute Genome Sequencing Center for Infectious Disease"/>
            <person name="Wu L."/>
            <person name="Ma J."/>
        </authorList>
    </citation>
    <scope>NUCLEOTIDE SEQUENCE [LARGE SCALE GENOMIC DNA]</scope>
    <source>
        <strain evidence="7">CGMCC 4.7152</strain>
    </source>
</reference>
<dbReference type="EMBL" id="JBHSIU010000130">
    <property type="protein sequence ID" value="MFC5007591.1"/>
    <property type="molecule type" value="Genomic_DNA"/>
</dbReference>
<keyword evidence="3 4" id="KW-0067">ATP-binding</keyword>
<gene>
    <name evidence="6" type="ORF">ACFPIJ_58525</name>
</gene>
<keyword evidence="1" id="KW-0436">Ligase</keyword>
<evidence type="ECO:0000259" key="5">
    <source>
        <dbReference type="PROSITE" id="PS50975"/>
    </source>
</evidence>
<evidence type="ECO:0000256" key="4">
    <source>
        <dbReference type="PROSITE-ProRule" id="PRU00409"/>
    </source>
</evidence>
<sequence>MSANLDSRPVPPPLLVVYAPGSPTPATLIRSLSGVADACFVILAEHAPATLDAFPPAATIVVGAGEPERAAAWAAGRGVRGVVTYSELALRFTAQVARTLGLPHHDVRAAETMTDKLAQRRALAAAGVPVPAFAEIRGPGDVDGAAAAVGFPAVLKPRRGMGSALVERVTGLERLRAVVAASWAGFDADERLRGTDPAFVLEQQLRGVRWHEDPRFGDYVSVESLLDRGRIVHLAITDKTPLAEPFREVGHLMPSSLPDGRLAQIHEAATAALRAVGAYHGATHTEIKLTADGPRVIEVNGRLGGAMARLMRNAAGFDVIAVIAANALGRDDAGPPRFTRYALTYWPPPPAGIVDVTAVGGLDDIVALPGVEHLALMNPAGSTIDSRGGTSTVAIVRAVGESPADLLDLRDQIDALLRVEYRYRQEPA</sequence>
<proteinExistence type="predicted"/>
<accession>A0ABV9WJP0</accession>
<evidence type="ECO:0000313" key="7">
    <source>
        <dbReference type="Proteomes" id="UP001595912"/>
    </source>
</evidence>
<evidence type="ECO:0000256" key="1">
    <source>
        <dbReference type="ARBA" id="ARBA00022598"/>
    </source>
</evidence>
<evidence type="ECO:0000313" key="6">
    <source>
        <dbReference type="EMBL" id="MFC5007591.1"/>
    </source>
</evidence>
<organism evidence="6 7">
    <name type="scientific">Dactylosporangium cerinum</name>
    <dbReference type="NCBI Taxonomy" id="1434730"/>
    <lineage>
        <taxon>Bacteria</taxon>
        <taxon>Bacillati</taxon>
        <taxon>Actinomycetota</taxon>
        <taxon>Actinomycetes</taxon>
        <taxon>Micromonosporales</taxon>
        <taxon>Micromonosporaceae</taxon>
        <taxon>Dactylosporangium</taxon>
    </lineage>
</organism>
<dbReference type="Pfam" id="PF13535">
    <property type="entry name" value="ATP-grasp_4"/>
    <property type="match status" value="1"/>
</dbReference>
<dbReference type="Proteomes" id="UP001595912">
    <property type="component" value="Unassembled WGS sequence"/>
</dbReference>
<dbReference type="SUPFAM" id="SSF56059">
    <property type="entry name" value="Glutathione synthetase ATP-binding domain-like"/>
    <property type="match status" value="1"/>
</dbReference>
<keyword evidence="2 4" id="KW-0547">Nucleotide-binding</keyword>
<dbReference type="RefSeq" id="WP_380128229.1">
    <property type="nucleotide sequence ID" value="NZ_JBHSIU010000130.1"/>
</dbReference>